<feature type="signal peptide" evidence="2">
    <location>
        <begin position="1"/>
        <end position="26"/>
    </location>
</feature>
<reference evidence="3 4" key="1">
    <citation type="submission" date="2018-08" db="EMBL/GenBank/DDBJ databases">
        <title>Hydrogenophaga sp. LA-38 isolated from sludge.</title>
        <authorList>
            <person name="Im W.-T."/>
        </authorList>
    </citation>
    <scope>NUCLEOTIDE SEQUENCE [LARGE SCALE GENOMIC DNA]</scope>
    <source>
        <strain evidence="3 4">LA-38</strain>
    </source>
</reference>
<dbReference type="AlphaFoldDB" id="A0A372ELH6"/>
<dbReference type="PANTHER" id="PTHR42928">
    <property type="entry name" value="TRICARBOXYLATE-BINDING PROTEIN"/>
    <property type="match status" value="1"/>
</dbReference>
<evidence type="ECO:0000313" key="4">
    <source>
        <dbReference type="Proteomes" id="UP000261931"/>
    </source>
</evidence>
<dbReference type="InterPro" id="IPR006311">
    <property type="entry name" value="TAT_signal"/>
</dbReference>
<feature type="chain" id="PRO_5016745053" evidence="2">
    <location>
        <begin position="27"/>
        <end position="328"/>
    </location>
</feature>
<dbReference type="InterPro" id="IPR042100">
    <property type="entry name" value="Bug_dom1"/>
</dbReference>
<dbReference type="RefSeq" id="WP_116958266.1">
    <property type="nucleotide sequence ID" value="NZ_QVLS01000003.1"/>
</dbReference>
<keyword evidence="2" id="KW-0732">Signal</keyword>
<comment type="caution">
    <text evidence="3">The sequence shown here is derived from an EMBL/GenBank/DDBJ whole genome shotgun (WGS) entry which is preliminary data.</text>
</comment>
<dbReference type="PIRSF" id="PIRSF017082">
    <property type="entry name" value="YflP"/>
    <property type="match status" value="1"/>
</dbReference>
<gene>
    <name evidence="3" type="ORF">DY262_07200</name>
</gene>
<dbReference type="EMBL" id="QVLS01000003">
    <property type="protein sequence ID" value="RFP80218.1"/>
    <property type="molecule type" value="Genomic_DNA"/>
</dbReference>
<evidence type="ECO:0000313" key="3">
    <source>
        <dbReference type="EMBL" id="RFP80218.1"/>
    </source>
</evidence>
<protein>
    <submittedName>
        <fullName evidence="3">Tripartite tricarboxylate transporter substrate binding protein</fullName>
    </submittedName>
</protein>
<evidence type="ECO:0000256" key="1">
    <source>
        <dbReference type="ARBA" id="ARBA00006987"/>
    </source>
</evidence>
<dbReference type="CDD" id="cd07012">
    <property type="entry name" value="PBP2_Bug_TTT"/>
    <property type="match status" value="1"/>
</dbReference>
<dbReference type="InterPro" id="IPR005064">
    <property type="entry name" value="BUG"/>
</dbReference>
<dbReference type="Gene3D" id="3.40.190.10">
    <property type="entry name" value="Periplasmic binding protein-like II"/>
    <property type="match status" value="1"/>
</dbReference>
<organism evidence="3 4">
    <name type="scientific">Hydrogenophaga borbori</name>
    <dbReference type="NCBI Taxonomy" id="2294117"/>
    <lineage>
        <taxon>Bacteria</taxon>
        <taxon>Pseudomonadati</taxon>
        <taxon>Pseudomonadota</taxon>
        <taxon>Betaproteobacteria</taxon>
        <taxon>Burkholderiales</taxon>
        <taxon>Comamonadaceae</taxon>
        <taxon>Hydrogenophaga</taxon>
    </lineage>
</organism>
<dbReference type="PANTHER" id="PTHR42928:SF5">
    <property type="entry name" value="BLR1237 PROTEIN"/>
    <property type="match status" value="1"/>
</dbReference>
<accession>A0A372ELH6</accession>
<dbReference type="PROSITE" id="PS51318">
    <property type="entry name" value="TAT"/>
    <property type="match status" value="1"/>
</dbReference>
<name>A0A372ELH6_9BURK</name>
<dbReference type="SUPFAM" id="SSF53850">
    <property type="entry name" value="Periplasmic binding protein-like II"/>
    <property type="match status" value="1"/>
</dbReference>
<dbReference type="Gene3D" id="3.40.190.150">
    <property type="entry name" value="Bordetella uptake gene, domain 1"/>
    <property type="match status" value="1"/>
</dbReference>
<dbReference type="Pfam" id="PF03401">
    <property type="entry name" value="TctC"/>
    <property type="match status" value="1"/>
</dbReference>
<keyword evidence="4" id="KW-1185">Reference proteome</keyword>
<proteinExistence type="inferred from homology"/>
<dbReference type="Proteomes" id="UP000261931">
    <property type="component" value="Unassembled WGS sequence"/>
</dbReference>
<evidence type="ECO:0000256" key="2">
    <source>
        <dbReference type="SAM" id="SignalP"/>
    </source>
</evidence>
<sequence length="328" mass="34688">MNFHRRSLLAAAAASTLSAVAPLALAQASYPARRVSLVVPFPAGGPADMVARVMQPLVQKALGEVVIVENFAGVGGALGVGKVLSAPPDGHSVLLATVAEPILPPLTMPNVRHKPEDLVLVSQLSYTNIALVVRPSLNIRSVQQLLEHMKNPSAKALSYATPGSGTLYHLMGEHFKSLTGGQLLHVPYKGLAPALNDLLGGQVDIAFLPMAGSTAKLIEQGSLRLIANAAAEPVAGVPRLGDVDGLKDFVYTVWTGVFLPRQVPAEVVATLHRAVDTALQGPEFENYTREAGGVALKRAMPLAQAQKFYSAEAQRLTRIFQAVKLKVD</sequence>
<comment type="similarity">
    <text evidence="1">Belongs to the UPF0065 (bug) family.</text>
</comment>